<name>A0A419A6W5_9RHOB</name>
<protein>
    <submittedName>
        <fullName evidence="3">Tripartite tricarboxylate transporter TctB family protein</fullName>
    </submittedName>
</protein>
<evidence type="ECO:0000259" key="2">
    <source>
        <dbReference type="Pfam" id="PF07331"/>
    </source>
</evidence>
<sequence length="171" mass="18536">MHTTRSKRPGEDIFGLATLAVSIVLLWQSYEISGFSALSSPGSFPMACSAVMVLGSLLVVRDNVRRNRQATTTGDRMPIITLTGVIFMALILAYALLLEPLGFLLSSFLFLMAGMMLLYRGGVVKTLGIVLLALAIIYVVFRLIFQVILPEGVIPERQIMAALGNLFGGAR</sequence>
<dbReference type="Pfam" id="PF07331">
    <property type="entry name" value="TctB"/>
    <property type="match status" value="1"/>
</dbReference>
<feature type="domain" description="DUF1468" evidence="2">
    <location>
        <begin position="13"/>
        <end position="150"/>
    </location>
</feature>
<evidence type="ECO:0000256" key="1">
    <source>
        <dbReference type="SAM" id="Phobius"/>
    </source>
</evidence>
<keyword evidence="1" id="KW-0472">Membrane</keyword>
<keyword evidence="1" id="KW-0812">Transmembrane</keyword>
<feature type="transmembrane region" description="Helical" evidence="1">
    <location>
        <begin position="79"/>
        <end position="97"/>
    </location>
</feature>
<evidence type="ECO:0000313" key="4">
    <source>
        <dbReference type="Proteomes" id="UP000283587"/>
    </source>
</evidence>
<comment type="caution">
    <text evidence="3">The sequence shown here is derived from an EMBL/GenBank/DDBJ whole genome shotgun (WGS) entry which is preliminary data.</text>
</comment>
<accession>A0A419A6W5</accession>
<reference evidence="4" key="1">
    <citation type="submission" date="2018-09" db="EMBL/GenBank/DDBJ databases">
        <title>Paracoccus onubensis nov. sp. a moderate halophilic bacterium isolated from Gruta de las Maravillas (Aracena, Spain).</title>
        <authorList>
            <person name="Jurado V."/>
            <person name="Gutierrez-Patricio S."/>
            <person name="Gonzalez-Pimentel J.L."/>
            <person name="Miller A.Z."/>
            <person name="Laiz L."/>
            <person name="Saiz-Jimenez C."/>
        </authorList>
    </citation>
    <scope>NUCLEOTIDE SEQUENCE [LARGE SCALE GENOMIC DNA]</scope>
    <source>
        <strain evidence="4">DSM 26381</strain>
    </source>
</reference>
<keyword evidence="1" id="KW-1133">Transmembrane helix</keyword>
<keyword evidence="4" id="KW-1185">Reference proteome</keyword>
<proteinExistence type="predicted"/>
<feature type="transmembrane region" description="Helical" evidence="1">
    <location>
        <begin position="42"/>
        <end position="59"/>
    </location>
</feature>
<feature type="transmembrane region" description="Helical" evidence="1">
    <location>
        <begin position="103"/>
        <end position="119"/>
    </location>
</feature>
<dbReference type="EMBL" id="QZEW01000036">
    <property type="protein sequence ID" value="RJL16341.1"/>
    <property type="molecule type" value="Genomic_DNA"/>
</dbReference>
<feature type="transmembrane region" description="Helical" evidence="1">
    <location>
        <begin position="126"/>
        <end position="145"/>
    </location>
</feature>
<evidence type="ECO:0000313" key="3">
    <source>
        <dbReference type="EMBL" id="RJL16341.1"/>
    </source>
</evidence>
<dbReference type="InterPro" id="IPR009936">
    <property type="entry name" value="DUF1468"/>
</dbReference>
<dbReference type="RefSeq" id="WP_119898038.1">
    <property type="nucleotide sequence ID" value="NZ_QNRC01000003.1"/>
</dbReference>
<dbReference type="AlphaFoldDB" id="A0A419A6W5"/>
<organism evidence="3 4">
    <name type="scientific">Paracoccus siganidrum</name>
    <dbReference type="NCBI Taxonomy" id="1276757"/>
    <lineage>
        <taxon>Bacteria</taxon>
        <taxon>Pseudomonadati</taxon>
        <taxon>Pseudomonadota</taxon>
        <taxon>Alphaproteobacteria</taxon>
        <taxon>Rhodobacterales</taxon>
        <taxon>Paracoccaceae</taxon>
        <taxon>Paracoccus</taxon>
    </lineage>
</organism>
<dbReference type="OrthoDB" id="8907787at2"/>
<feature type="transmembrane region" description="Helical" evidence="1">
    <location>
        <begin position="12"/>
        <end position="30"/>
    </location>
</feature>
<dbReference type="Proteomes" id="UP000283587">
    <property type="component" value="Unassembled WGS sequence"/>
</dbReference>
<gene>
    <name evidence="3" type="ORF">D3P05_10080</name>
</gene>